<dbReference type="AlphaFoldDB" id="A0A7X1BU57"/>
<reference evidence="1 2" key="1">
    <citation type="submission" date="2020-08" db="EMBL/GenBank/DDBJ databases">
        <title>Emergence and comparative genomics analysis of Citrobacter in Fennec fox imported from North Africa to China.</title>
        <authorList>
            <person name="Zheng B."/>
        </authorList>
    </citation>
    <scope>NUCLEOTIDE SEQUENCE [LARGE SCALE GENOMIC DNA]</scope>
    <source>
        <strain evidence="1 2">FF141</strain>
    </source>
</reference>
<accession>A0A7X1BU57</accession>
<comment type="caution">
    <text evidence="1">The sequence shown here is derived from an EMBL/GenBank/DDBJ whole genome shotgun (WGS) entry which is preliminary data.</text>
</comment>
<sequence length="201" mass="22123">MAVSDLIATAAKSMVGALPSFMFAAGLGEAQINKLTALALNKILFAQGWMFAVEVDGIGGMGIDFFMKDITWGTYTIETEPKRFGANEYNQPIARTAQPISMVVRDTNAGLIYDTFKSCLANVINDDGTINLQSAYLMDIRIYRLQTTGVPTLMESLSVIPTQCGEMTFSKDQVSEYMSFPLSFVQRKTFGDFSDIFLPQV</sequence>
<proteinExistence type="predicted"/>
<dbReference type="Proteomes" id="UP000548504">
    <property type="component" value="Unassembled WGS sequence"/>
</dbReference>
<evidence type="ECO:0000313" key="2">
    <source>
        <dbReference type="Proteomes" id="UP000548504"/>
    </source>
</evidence>
<organism evidence="1 2">
    <name type="scientific">Citrobacter cronae</name>
    <dbReference type="NCBI Taxonomy" id="1748967"/>
    <lineage>
        <taxon>Bacteria</taxon>
        <taxon>Pseudomonadati</taxon>
        <taxon>Pseudomonadota</taxon>
        <taxon>Gammaproteobacteria</taxon>
        <taxon>Enterobacterales</taxon>
        <taxon>Enterobacteriaceae</taxon>
        <taxon>Citrobacter</taxon>
        <taxon>Citrobacter freundii complex</taxon>
    </lineage>
</organism>
<dbReference type="RefSeq" id="WP_185656589.1">
    <property type="nucleotide sequence ID" value="NZ_JACLAG010000010.1"/>
</dbReference>
<gene>
    <name evidence="1" type="ORF">H7I73_24055</name>
</gene>
<evidence type="ECO:0000313" key="1">
    <source>
        <dbReference type="EMBL" id="MBC2622717.1"/>
    </source>
</evidence>
<dbReference type="EMBL" id="JACLAG010000010">
    <property type="protein sequence ID" value="MBC2622717.1"/>
    <property type="molecule type" value="Genomic_DNA"/>
</dbReference>
<protein>
    <submittedName>
        <fullName evidence="1">Phage tail protein</fullName>
    </submittedName>
</protein>
<name>A0A7X1BU57_9ENTR</name>